<feature type="chain" id="PRO_5030027104" evidence="1">
    <location>
        <begin position="35"/>
        <end position="184"/>
    </location>
</feature>
<comment type="caution">
    <text evidence="2">The sequence shown here is derived from an EMBL/GenBank/DDBJ whole genome shotgun (WGS) entry which is preliminary data.</text>
</comment>
<accession>A0A1E8Q5X6</accession>
<evidence type="ECO:0000313" key="3">
    <source>
        <dbReference type="Proteomes" id="UP000178953"/>
    </source>
</evidence>
<name>A0A1E8Q5X6_9MYCO</name>
<feature type="signal peptide" evidence="1">
    <location>
        <begin position="1"/>
        <end position="34"/>
    </location>
</feature>
<dbReference type="EMBL" id="MCHX01000025">
    <property type="protein sequence ID" value="OFJ53450.1"/>
    <property type="molecule type" value="Genomic_DNA"/>
</dbReference>
<protein>
    <submittedName>
        <fullName evidence="2">Uncharacterized protein</fullName>
    </submittedName>
</protein>
<organism evidence="2 3">
    <name type="scientific">Mycolicibacterium grossiae</name>
    <dbReference type="NCBI Taxonomy" id="1552759"/>
    <lineage>
        <taxon>Bacteria</taxon>
        <taxon>Bacillati</taxon>
        <taxon>Actinomycetota</taxon>
        <taxon>Actinomycetes</taxon>
        <taxon>Mycobacteriales</taxon>
        <taxon>Mycobacteriaceae</taxon>
        <taxon>Mycolicibacterium</taxon>
    </lineage>
</organism>
<dbReference type="OrthoDB" id="4720168at2"/>
<sequence length="184" mass="18608">MEEAPVKPCNVAISASIATFLGAAAVAVAPLAGAEPVDGADPAVPPPVPMVAPVTSDDADPAAVAACGQFAEVLNATSAYYGDFADALETYENPDYDDPATSQSNVVARTALRQGAGVSMDAANTPGLNPDIANPMRSWSWGATKLLVKMGVRGGRETLNTTANEMNDSATNVQTACATAGTHA</sequence>
<evidence type="ECO:0000313" key="2">
    <source>
        <dbReference type="EMBL" id="OFJ53450.1"/>
    </source>
</evidence>
<gene>
    <name evidence="2" type="ORF">BEL07_12640</name>
</gene>
<dbReference type="Proteomes" id="UP000178953">
    <property type="component" value="Unassembled WGS sequence"/>
</dbReference>
<keyword evidence="3" id="KW-1185">Reference proteome</keyword>
<dbReference type="AlphaFoldDB" id="A0A1E8Q5X6"/>
<reference evidence="2 3" key="1">
    <citation type="submission" date="2016-09" db="EMBL/GenBank/DDBJ databases">
        <title>genome sequence of Mycobacterium sp. 739 SCH.</title>
        <authorList>
            <person name="Greninger A.L."/>
            <person name="Qin X."/>
            <person name="Jerome K."/>
            <person name="Vora S."/>
            <person name="Quinn K."/>
        </authorList>
    </citation>
    <scope>NUCLEOTIDE SEQUENCE [LARGE SCALE GENOMIC DNA]</scope>
    <source>
        <strain evidence="2 3">SCH</strain>
    </source>
</reference>
<keyword evidence="1" id="KW-0732">Signal</keyword>
<evidence type="ECO:0000256" key="1">
    <source>
        <dbReference type="SAM" id="SignalP"/>
    </source>
</evidence>
<proteinExistence type="predicted"/>